<keyword evidence="17" id="KW-1185">Reference proteome</keyword>
<keyword evidence="9" id="KW-0325">Glycoprotein</keyword>
<dbReference type="PANTHER" id="PTHR10963">
    <property type="entry name" value="GLYCOSYL HYDROLASE-RELATED"/>
    <property type="match status" value="1"/>
</dbReference>
<evidence type="ECO:0000259" key="15">
    <source>
        <dbReference type="PROSITE" id="PS51762"/>
    </source>
</evidence>
<dbReference type="GO" id="GO:0009277">
    <property type="term" value="C:fungal-type cell wall"/>
    <property type="evidence" value="ECO:0007669"/>
    <property type="project" value="TreeGrafter"/>
</dbReference>
<comment type="catalytic activity">
    <reaction evidence="1">
        <text>Random endo-hydrolysis of N-acetyl-beta-D-glucosaminide (1-&gt;4)-beta-linkages in chitin and chitodextrins.</text>
        <dbReference type="EC" id="3.2.1.14"/>
    </reaction>
</comment>
<evidence type="ECO:0000256" key="10">
    <source>
        <dbReference type="ARBA" id="ARBA00023295"/>
    </source>
</evidence>
<sequence>MKASILWLTTIATLLSTSNAQTYSNCNPLTQGSCPADTALGKAVTIDFTKGASDSFTTQGAPTYDSNGASFTVRKSGDAPTITSKWYIMFGKVDVVLKAAPGQGIVSSFVMQSDSLDEIDWEWLGGDSGNVQSNYFGKGQTTTYDRGAFHANPGSQTGFQTYSVDWTANQIVWQIGGKTVRALTAANAAANQYPQTPMQIKIGAWAGGDSGNTQGTIGWAGGLTDYSKGPFTMQVKSISVTDYSTGTQYKYSGTTGTWQSIVAVGGKVNSGGNSNVQSAAPAVTSVSSGQPIVFAPAPAGTPIVSTPSGYPWVPLTTLSTAAASATYSNYPGLPAGWTVSSSGKVVPPSGSAPVLDIPTRFIYLLACSLATGFLFIGRS</sequence>
<dbReference type="GO" id="GO:0005975">
    <property type="term" value="P:carbohydrate metabolic process"/>
    <property type="evidence" value="ECO:0007669"/>
    <property type="project" value="InterPro"/>
</dbReference>
<gene>
    <name evidence="16" type="ORF">E6O75_ATG10920</name>
</gene>
<evidence type="ECO:0000256" key="11">
    <source>
        <dbReference type="ARBA" id="ARBA00023316"/>
    </source>
</evidence>
<keyword evidence="10" id="KW-0326">Glycosidase</keyword>
<keyword evidence="11" id="KW-0961">Cell wall biogenesis/degradation</keyword>
<comment type="caution">
    <text evidence="16">The sequence shown here is derived from an EMBL/GenBank/DDBJ whole genome shotgun (WGS) entry which is preliminary data.</text>
</comment>
<dbReference type="InterPro" id="IPR013320">
    <property type="entry name" value="ConA-like_dom_sf"/>
</dbReference>
<dbReference type="PROSITE" id="PS51762">
    <property type="entry name" value="GH16_2"/>
    <property type="match status" value="1"/>
</dbReference>
<evidence type="ECO:0000313" key="16">
    <source>
        <dbReference type="EMBL" id="TID22126.1"/>
    </source>
</evidence>
<feature type="domain" description="GH16" evidence="15">
    <location>
        <begin position="16"/>
        <end position="235"/>
    </location>
</feature>
<dbReference type="AlphaFoldDB" id="A0A4Z1PAS0"/>
<name>A0A4Z1PAS0_9PEZI</name>
<keyword evidence="5" id="KW-0808">Transferase</keyword>
<dbReference type="GO" id="GO:0008843">
    <property type="term" value="F:endochitinase activity"/>
    <property type="evidence" value="ECO:0007669"/>
    <property type="project" value="UniProtKB-EC"/>
</dbReference>
<dbReference type="GO" id="GO:0016757">
    <property type="term" value="F:glycosyltransferase activity"/>
    <property type="evidence" value="ECO:0007669"/>
    <property type="project" value="UniProtKB-KW"/>
</dbReference>
<keyword evidence="4" id="KW-0328">Glycosyltransferase</keyword>
<evidence type="ECO:0000256" key="7">
    <source>
        <dbReference type="ARBA" id="ARBA00022801"/>
    </source>
</evidence>
<keyword evidence="7 16" id="KW-0378">Hydrolase</keyword>
<evidence type="ECO:0000256" key="9">
    <source>
        <dbReference type="ARBA" id="ARBA00023180"/>
    </source>
</evidence>
<evidence type="ECO:0000256" key="14">
    <source>
        <dbReference type="SAM" id="SignalP"/>
    </source>
</evidence>
<evidence type="ECO:0000256" key="5">
    <source>
        <dbReference type="ARBA" id="ARBA00022679"/>
    </source>
</evidence>
<evidence type="ECO:0000256" key="3">
    <source>
        <dbReference type="ARBA" id="ARBA00012729"/>
    </source>
</evidence>
<dbReference type="Gene3D" id="2.60.120.200">
    <property type="match status" value="1"/>
</dbReference>
<reference evidence="16 17" key="1">
    <citation type="submission" date="2019-04" db="EMBL/GenBank/DDBJ databases">
        <title>High contiguity whole genome sequence and gene annotation resource for two Venturia nashicola isolates.</title>
        <authorList>
            <person name="Prokchorchik M."/>
            <person name="Won K."/>
            <person name="Lee Y."/>
            <person name="Choi E.D."/>
            <person name="Segonzac C."/>
            <person name="Sohn K.H."/>
        </authorList>
    </citation>
    <scope>NUCLEOTIDE SEQUENCE [LARGE SCALE GENOMIC DNA]</scope>
    <source>
        <strain evidence="16 17">PRI2</strain>
    </source>
</reference>
<evidence type="ECO:0000256" key="8">
    <source>
        <dbReference type="ARBA" id="ARBA00023136"/>
    </source>
</evidence>
<organism evidence="16 17">
    <name type="scientific">Venturia nashicola</name>
    <dbReference type="NCBI Taxonomy" id="86259"/>
    <lineage>
        <taxon>Eukaryota</taxon>
        <taxon>Fungi</taxon>
        <taxon>Dikarya</taxon>
        <taxon>Ascomycota</taxon>
        <taxon>Pezizomycotina</taxon>
        <taxon>Dothideomycetes</taxon>
        <taxon>Pleosporomycetidae</taxon>
        <taxon>Venturiales</taxon>
        <taxon>Venturiaceae</taxon>
        <taxon>Venturia</taxon>
    </lineage>
</organism>
<dbReference type="GO" id="GO:0031505">
    <property type="term" value="P:fungal-type cell wall organization"/>
    <property type="evidence" value="ECO:0007669"/>
    <property type="project" value="TreeGrafter"/>
</dbReference>
<protein>
    <recommendedName>
        <fullName evidence="3">chitinase</fullName>
        <ecNumber evidence="3">3.2.1.14</ecNumber>
    </recommendedName>
</protein>
<evidence type="ECO:0000256" key="4">
    <source>
        <dbReference type="ARBA" id="ARBA00022676"/>
    </source>
</evidence>
<dbReference type="EC" id="3.2.1.14" evidence="3"/>
<evidence type="ECO:0000256" key="6">
    <source>
        <dbReference type="ARBA" id="ARBA00022729"/>
    </source>
</evidence>
<dbReference type="STRING" id="86259.A0A4Z1PAS0"/>
<evidence type="ECO:0000256" key="13">
    <source>
        <dbReference type="ARBA" id="ARBA00093308"/>
    </source>
</evidence>
<evidence type="ECO:0000256" key="12">
    <source>
        <dbReference type="ARBA" id="ARBA00038074"/>
    </source>
</evidence>
<proteinExistence type="inferred from homology"/>
<dbReference type="GO" id="GO:0016020">
    <property type="term" value="C:membrane"/>
    <property type="evidence" value="ECO:0007669"/>
    <property type="project" value="UniProtKB-SubCell"/>
</dbReference>
<keyword evidence="6 14" id="KW-0732">Signal</keyword>
<dbReference type="Pfam" id="PF00722">
    <property type="entry name" value="Glyco_hydro_16"/>
    <property type="match status" value="1"/>
</dbReference>
<dbReference type="InterPro" id="IPR000757">
    <property type="entry name" value="Beta-glucanase-like"/>
</dbReference>
<dbReference type="InterPro" id="IPR050546">
    <property type="entry name" value="Glycosyl_Hydrlase_16"/>
</dbReference>
<evidence type="ECO:0000256" key="2">
    <source>
        <dbReference type="ARBA" id="ARBA00004370"/>
    </source>
</evidence>
<feature type="signal peptide" evidence="14">
    <location>
        <begin position="1"/>
        <end position="20"/>
    </location>
</feature>
<feature type="chain" id="PRO_5021502599" description="chitinase" evidence="14">
    <location>
        <begin position="21"/>
        <end position="379"/>
    </location>
</feature>
<comment type="function">
    <text evidence="13">Dual chitinase/transglycosylase that plays a role in cell wall architecture. Chitinase and transglycosylase activities are coupled. Required for the polysaccharide cross-linking at the septa and the cell wall. More specifically, transfers chitin to 1,6-beta-glucan in the cell wall.</text>
</comment>
<dbReference type="FunFam" id="2.60.120.200:FF:000152">
    <property type="entry name" value="Cell wall glucanase"/>
    <property type="match status" value="1"/>
</dbReference>
<comment type="similarity">
    <text evidence="12">Belongs to the glycosyl hydrolase 16 family. CRH1 subfamily.</text>
</comment>
<keyword evidence="8" id="KW-0472">Membrane</keyword>
<evidence type="ECO:0000256" key="1">
    <source>
        <dbReference type="ARBA" id="ARBA00000822"/>
    </source>
</evidence>
<dbReference type="EMBL" id="SNSC02000008">
    <property type="protein sequence ID" value="TID22126.1"/>
    <property type="molecule type" value="Genomic_DNA"/>
</dbReference>
<accession>A0A4Z1PAS0</accession>
<dbReference type="PANTHER" id="PTHR10963:SF68">
    <property type="entry name" value="GLYCOSIDASE CRH1-RELATED"/>
    <property type="match status" value="1"/>
</dbReference>
<dbReference type="Proteomes" id="UP000298493">
    <property type="component" value="Unassembled WGS sequence"/>
</dbReference>
<dbReference type="CDD" id="cd02183">
    <property type="entry name" value="GH16_fungal_CRH1_transglycosylase"/>
    <property type="match status" value="1"/>
</dbReference>
<comment type="subcellular location">
    <subcellularLocation>
        <location evidence="2">Membrane</location>
    </subcellularLocation>
</comment>
<evidence type="ECO:0000313" key="17">
    <source>
        <dbReference type="Proteomes" id="UP000298493"/>
    </source>
</evidence>
<dbReference type="SUPFAM" id="SSF49899">
    <property type="entry name" value="Concanavalin A-like lectins/glucanases"/>
    <property type="match status" value="1"/>
</dbReference>